<organism evidence="1 2">
    <name type="scientific">Vanilla planifolia</name>
    <name type="common">Vanilla</name>
    <dbReference type="NCBI Taxonomy" id="51239"/>
    <lineage>
        <taxon>Eukaryota</taxon>
        <taxon>Viridiplantae</taxon>
        <taxon>Streptophyta</taxon>
        <taxon>Embryophyta</taxon>
        <taxon>Tracheophyta</taxon>
        <taxon>Spermatophyta</taxon>
        <taxon>Magnoliopsida</taxon>
        <taxon>Liliopsida</taxon>
        <taxon>Asparagales</taxon>
        <taxon>Orchidaceae</taxon>
        <taxon>Vanilloideae</taxon>
        <taxon>Vanilleae</taxon>
        <taxon>Vanilla</taxon>
    </lineage>
</organism>
<accession>A0A835QD96</accession>
<dbReference type="OrthoDB" id="2747330at2759"/>
<name>A0A835QD96_VANPL</name>
<sequence>MKRDDFDYYNKGDRVEATCVRLSVLAKERRPSWKRPSSSRRRPSERTRVFFVHGGRGERLYSRVGIEYSGLMKRKRTM</sequence>
<evidence type="ECO:0000313" key="1">
    <source>
        <dbReference type="EMBL" id="KAG0467489.1"/>
    </source>
</evidence>
<dbReference type="AlphaFoldDB" id="A0A835QD96"/>
<comment type="caution">
    <text evidence="1">The sequence shown here is derived from an EMBL/GenBank/DDBJ whole genome shotgun (WGS) entry which is preliminary data.</text>
</comment>
<dbReference type="EMBL" id="JADCNL010000009">
    <property type="protein sequence ID" value="KAG0467489.1"/>
    <property type="molecule type" value="Genomic_DNA"/>
</dbReference>
<gene>
    <name evidence="1" type="ORF">HPP92_019069</name>
</gene>
<dbReference type="Proteomes" id="UP000636800">
    <property type="component" value="Unassembled WGS sequence"/>
</dbReference>
<protein>
    <submittedName>
        <fullName evidence="1">Uncharacterized protein</fullName>
    </submittedName>
</protein>
<proteinExistence type="predicted"/>
<reference evidence="1 2" key="1">
    <citation type="journal article" date="2020" name="Nat. Food">
        <title>A phased Vanilla planifolia genome enables genetic improvement of flavour and production.</title>
        <authorList>
            <person name="Hasing T."/>
            <person name="Tang H."/>
            <person name="Brym M."/>
            <person name="Khazi F."/>
            <person name="Huang T."/>
            <person name="Chambers A.H."/>
        </authorList>
    </citation>
    <scope>NUCLEOTIDE SEQUENCE [LARGE SCALE GENOMIC DNA]</scope>
    <source>
        <tissue evidence="1">Leaf</tissue>
    </source>
</reference>
<keyword evidence="2" id="KW-1185">Reference proteome</keyword>
<evidence type="ECO:0000313" key="2">
    <source>
        <dbReference type="Proteomes" id="UP000636800"/>
    </source>
</evidence>